<evidence type="ECO:0000256" key="3">
    <source>
        <dbReference type="ARBA" id="ARBA00023125"/>
    </source>
</evidence>
<name>A0A8H9KUC6_9MICO</name>
<evidence type="ECO:0000259" key="7">
    <source>
        <dbReference type="Pfam" id="PF04545"/>
    </source>
</evidence>
<evidence type="ECO:0000313" key="8">
    <source>
        <dbReference type="EMBL" id="GGB80508.1"/>
    </source>
</evidence>
<dbReference type="AlphaFoldDB" id="A0A8H9KUC6"/>
<dbReference type="Gene3D" id="1.20.120.1810">
    <property type="match status" value="1"/>
</dbReference>
<evidence type="ECO:0000256" key="2">
    <source>
        <dbReference type="ARBA" id="ARBA00023082"/>
    </source>
</evidence>
<evidence type="ECO:0000259" key="6">
    <source>
        <dbReference type="Pfam" id="PF04542"/>
    </source>
</evidence>
<dbReference type="PRINTS" id="PR00046">
    <property type="entry name" value="SIGMA70FCT"/>
</dbReference>
<dbReference type="RefSeq" id="WP_035945419.1">
    <property type="nucleotide sequence ID" value="NZ_BMEA01000002.1"/>
</dbReference>
<dbReference type="CDD" id="cd06171">
    <property type="entry name" value="Sigma70_r4"/>
    <property type="match status" value="1"/>
</dbReference>
<gene>
    <name evidence="8" type="primary">sigB</name>
    <name evidence="8" type="ORF">GCM10011314_20170</name>
</gene>
<feature type="domain" description="RNA polymerase sigma-70 region 3" evidence="5">
    <location>
        <begin position="123"/>
        <end position="177"/>
    </location>
</feature>
<dbReference type="EMBL" id="BMEA01000002">
    <property type="protein sequence ID" value="GGB80508.1"/>
    <property type="molecule type" value="Genomic_DNA"/>
</dbReference>
<protein>
    <submittedName>
        <fullName evidence="8">RNA polymerase sigma factor</fullName>
    </submittedName>
</protein>
<keyword evidence="2" id="KW-0731">Sigma factor</keyword>
<evidence type="ECO:0000256" key="1">
    <source>
        <dbReference type="ARBA" id="ARBA00023015"/>
    </source>
</evidence>
<dbReference type="Gene3D" id="1.20.140.160">
    <property type="match status" value="1"/>
</dbReference>
<accession>A0A8H9KUC6</accession>
<organism evidence="8 9">
    <name type="scientific">Knoellia flava</name>
    <dbReference type="NCBI Taxonomy" id="913969"/>
    <lineage>
        <taxon>Bacteria</taxon>
        <taxon>Bacillati</taxon>
        <taxon>Actinomycetota</taxon>
        <taxon>Actinomycetes</taxon>
        <taxon>Micrococcales</taxon>
        <taxon>Intrasporangiaceae</taxon>
        <taxon>Knoellia</taxon>
    </lineage>
</organism>
<feature type="domain" description="RNA polymerase sigma-70 region 2" evidence="6">
    <location>
        <begin position="55"/>
        <end position="113"/>
    </location>
</feature>
<dbReference type="InterPro" id="IPR013325">
    <property type="entry name" value="RNA_pol_sigma_r2"/>
</dbReference>
<reference evidence="8" key="2">
    <citation type="submission" date="2020-09" db="EMBL/GenBank/DDBJ databases">
        <authorList>
            <person name="Sun Q."/>
            <person name="Zhou Y."/>
        </authorList>
    </citation>
    <scope>NUCLEOTIDE SEQUENCE</scope>
    <source>
        <strain evidence="8">CGMCC 1.10749</strain>
    </source>
</reference>
<sequence length="261" mass="29326">MTVTTLHPLPATESRDERCARAERLLEGLDGCSARETERCRQEAVLLSLDLADMVARRYSGRGIEDDDLLQVARMALVKAVRGYRPGRGHSFAAYAVPTVSGEVKRYFRDRGWAVRPPRRLQERRVQLLAAEEDLRHELSREPSRAELAERLALDLAELDETAACATAYHAHSLDVPGRDVRTFDVGVDGEDEADRLVVRDALRHALAQLTDREREIVRLRFVEECTQSEIGAVLGVSQMQVSRLLSGILRRLRCSMEPAA</sequence>
<dbReference type="NCBIfam" id="TIGR02937">
    <property type="entry name" value="sigma70-ECF"/>
    <property type="match status" value="1"/>
</dbReference>
<dbReference type="PANTHER" id="PTHR30385:SF4">
    <property type="entry name" value="RNA POLYMERASE SIGMA-E FACTOR"/>
    <property type="match status" value="1"/>
</dbReference>
<dbReference type="SUPFAM" id="SSF88659">
    <property type="entry name" value="Sigma3 and sigma4 domains of RNA polymerase sigma factors"/>
    <property type="match status" value="2"/>
</dbReference>
<keyword evidence="1" id="KW-0805">Transcription regulation</keyword>
<keyword evidence="3" id="KW-0238">DNA-binding</keyword>
<keyword evidence="4" id="KW-0804">Transcription</keyword>
<dbReference type="InterPro" id="IPR007624">
    <property type="entry name" value="RNA_pol_sigma70_r3"/>
</dbReference>
<dbReference type="SUPFAM" id="SSF88946">
    <property type="entry name" value="Sigma2 domain of RNA polymerase sigma factors"/>
    <property type="match status" value="1"/>
</dbReference>
<dbReference type="GO" id="GO:0003677">
    <property type="term" value="F:DNA binding"/>
    <property type="evidence" value="ECO:0007669"/>
    <property type="project" value="UniProtKB-KW"/>
</dbReference>
<dbReference type="Pfam" id="PF04545">
    <property type="entry name" value="Sigma70_r4"/>
    <property type="match status" value="1"/>
</dbReference>
<dbReference type="Proteomes" id="UP000628079">
    <property type="component" value="Unassembled WGS sequence"/>
</dbReference>
<feature type="domain" description="RNA polymerase sigma-70 region 4" evidence="7">
    <location>
        <begin position="206"/>
        <end position="254"/>
    </location>
</feature>
<dbReference type="InterPro" id="IPR007630">
    <property type="entry name" value="RNA_pol_sigma70_r4"/>
</dbReference>
<dbReference type="PANTHER" id="PTHR30385">
    <property type="entry name" value="SIGMA FACTOR F FLAGELLAR"/>
    <property type="match status" value="1"/>
</dbReference>
<dbReference type="Pfam" id="PF04539">
    <property type="entry name" value="Sigma70_r3"/>
    <property type="match status" value="1"/>
</dbReference>
<dbReference type="InterPro" id="IPR014284">
    <property type="entry name" value="RNA_pol_sigma-70_dom"/>
</dbReference>
<evidence type="ECO:0000256" key="4">
    <source>
        <dbReference type="ARBA" id="ARBA00023163"/>
    </source>
</evidence>
<dbReference type="InterPro" id="IPR007627">
    <property type="entry name" value="RNA_pol_sigma70_r2"/>
</dbReference>
<reference evidence="8" key="1">
    <citation type="journal article" date="2014" name="Int. J. Syst. Evol. Microbiol.">
        <title>Complete genome sequence of Corynebacterium casei LMG S-19264T (=DSM 44701T), isolated from a smear-ripened cheese.</title>
        <authorList>
            <consortium name="US DOE Joint Genome Institute (JGI-PGF)"/>
            <person name="Walter F."/>
            <person name="Albersmeier A."/>
            <person name="Kalinowski J."/>
            <person name="Ruckert C."/>
        </authorList>
    </citation>
    <scope>NUCLEOTIDE SEQUENCE</scope>
    <source>
        <strain evidence="8">CGMCC 1.10749</strain>
    </source>
</reference>
<evidence type="ECO:0000259" key="5">
    <source>
        <dbReference type="Pfam" id="PF04539"/>
    </source>
</evidence>
<dbReference type="Pfam" id="PF04542">
    <property type="entry name" value="Sigma70_r2"/>
    <property type="match status" value="1"/>
</dbReference>
<comment type="caution">
    <text evidence="8">The sequence shown here is derived from an EMBL/GenBank/DDBJ whole genome shotgun (WGS) entry which is preliminary data.</text>
</comment>
<dbReference type="InterPro" id="IPR013324">
    <property type="entry name" value="RNA_pol_sigma_r3/r4-like"/>
</dbReference>
<dbReference type="InterPro" id="IPR000943">
    <property type="entry name" value="RNA_pol_sigma70"/>
</dbReference>
<dbReference type="GO" id="GO:0006352">
    <property type="term" value="P:DNA-templated transcription initiation"/>
    <property type="evidence" value="ECO:0007669"/>
    <property type="project" value="InterPro"/>
</dbReference>
<evidence type="ECO:0000313" key="9">
    <source>
        <dbReference type="Proteomes" id="UP000628079"/>
    </source>
</evidence>
<proteinExistence type="predicted"/>
<dbReference type="GO" id="GO:0016987">
    <property type="term" value="F:sigma factor activity"/>
    <property type="evidence" value="ECO:0007669"/>
    <property type="project" value="UniProtKB-KW"/>
</dbReference>